<dbReference type="PANTHER" id="PTHR30032:SF8">
    <property type="entry name" value="GERMINATION-SPECIFIC N-ACETYLMURAMOYL-L-ALANINE AMIDASE"/>
    <property type="match status" value="1"/>
</dbReference>
<dbReference type="InterPro" id="IPR051922">
    <property type="entry name" value="Bact_Sporulation_Assoc"/>
</dbReference>
<dbReference type="PANTHER" id="PTHR30032">
    <property type="entry name" value="N-ACETYLMURAMOYL-L-ALANINE AMIDASE-RELATED"/>
    <property type="match status" value="1"/>
</dbReference>
<keyword evidence="3" id="KW-1185">Reference proteome</keyword>
<dbReference type="KEGG" id="erz:ER308_14995"/>
<reference evidence="2 3" key="1">
    <citation type="submission" date="2019-01" db="EMBL/GenBank/DDBJ databases">
        <title>Egibacter rhizosphaerae EGI 80759T.</title>
        <authorList>
            <person name="Chen D.-D."/>
            <person name="Tian Y."/>
            <person name="Jiao J.-Y."/>
            <person name="Zhang X.-T."/>
            <person name="Zhang Y.-G."/>
            <person name="Zhang Y."/>
            <person name="Xiao M."/>
            <person name="Shu W.-S."/>
            <person name="Li W.-J."/>
        </authorList>
    </citation>
    <scope>NUCLEOTIDE SEQUENCE [LARGE SCALE GENOMIC DNA]</scope>
    <source>
        <strain evidence="2 3">EGI 80759</strain>
    </source>
</reference>
<dbReference type="Proteomes" id="UP000291469">
    <property type="component" value="Chromosome"/>
</dbReference>
<dbReference type="EMBL" id="CP036402">
    <property type="protein sequence ID" value="QBI20739.1"/>
    <property type="molecule type" value="Genomic_DNA"/>
</dbReference>
<proteinExistence type="predicted"/>
<dbReference type="Pfam" id="PF04122">
    <property type="entry name" value="CW_binding_2"/>
    <property type="match status" value="3"/>
</dbReference>
<evidence type="ECO:0000256" key="1">
    <source>
        <dbReference type="SAM" id="SignalP"/>
    </source>
</evidence>
<accession>A0A411YHZ5</accession>
<dbReference type="InterPro" id="IPR007253">
    <property type="entry name" value="Cell_wall-bd_2"/>
</dbReference>
<dbReference type="RefSeq" id="WP_131155732.1">
    <property type="nucleotide sequence ID" value="NZ_CP036402.1"/>
</dbReference>
<feature type="signal peptide" evidence="1">
    <location>
        <begin position="1"/>
        <end position="20"/>
    </location>
</feature>
<name>A0A411YHZ5_9ACTN</name>
<evidence type="ECO:0000313" key="3">
    <source>
        <dbReference type="Proteomes" id="UP000291469"/>
    </source>
</evidence>
<dbReference type="OrthoDB" id="4862208at2"/>
<dbReference type="AlphaFoldDB" id="A0A411YHZ5"/>
<organism evidence="2 3">
    <name type="scientific">Egibacter rhizosphaerae</name>
    <dbReference type="NCBI Taxonomy" id="1670831"/>
    <lineage>
        <taxon>Bacteria</taxon>
        <taxon>Bacillati</taxon>
        <taxon>Actinomycetota</taxon>
        <taxon>Nitriliruptoria</taxon>
        <taxon>Egibacterales</taxon>
        <taxon>Egibacteraceae</taxon>
        <taxon>Egibacter</taxon>
    </lineage>
</organism>
<keyword evidence="1" id="KW-0732">Signal</keyword>
<protein>
    <submittedName>
        <fullName evidence="2">Cell wall-binding repeat-containing protein</fullName>
    </submittedName>
</protein>
<sequence length="800" mass="83935">MLAALALVASVVVYAPPAAADEHEPETQRIEGDDRFETAAEASQETYDDADDVIIAAGFNFPDALASGGLSGAVDAPILLVNDVLDSATDDTLDELDRLDPSTVHVAGGESAVSASIEAELEGDWDIERFDGEDRFETAAQMAGEFDSDDVDTAVVATGRVAADSLSVGPLAQGNGYPILLTEVNDLPDFSADALENLDVDDVLVLGGGSAVSDEVVEQIEDITGDDSVERLDGDTRFETAIEIAQYDDDFADSSEVLVATGFGPENPDGDNVPADALAAAPYGGENTSPLLPINDIRDELPDAIEDYASDNAAQIDLITIFGGTAAVSANVESAIQSAATTEVTPAVGFVDGPELQSVDLVSEVGSTARVAFEFDEDVVAGDANIDEEGFYLHDAFGESEEGDAAARADDNNVVNVDFQNLNLDLDDVTAGTVEYGTVSTAAGDANPEGSAGYQDLEFDGLADLPNLMDVGDIDENDADNLEVEFVFDEDIDTDAGNLGEDGFNAVYVDDDDETASQSGEGVVDVDDEVVTVEFDLDDDDDEIRRINIDHGTALASGADSVLQSVDVANGGSTTYPDLEDVEVNGDVVTYEFSETVLADDEADAFAVYAVNGNTLEVDSDEGDAVDYDGSTVEVDFSEEYEDGVLAEGVIGATVADEAVAADTAAGEENFAGEVRFDIGLDAGESFAPVLTEASIEEFTDIDGDLESVEVTYTFDKDVDVADVGSFRIYDESVEFADDGSEDEVDGNEVVVEFEIDDGDGDLDDLDDPVLATVLSGAVDNDDSIDWFIEESNFEGAAGF</sequence>
<gene>
    <name evidence="2" type="ORF">ER308_14995</name>
</gene>
<feature type="chain" id="PRO_5019254970" evidence="1">
    <location>
        <begin position="21"/>
        <end position="800"/>
    </location>
</feature>
<evidence type="ECO:0000313" key="2">
    <source>
        <dbReference type="EMBL" id="QBI20739.1"/>
    </source>
</evidence>
<dbReference type="Gene3D" id="3.40.50.12090">
    <property type="match status" value="2"/>
</dbReference>